<gene>
    <name evidence="1" type="ORF">P175DRAFT_0342248</name>
</gene>
<dbReference type="AlphaFoldDB" id="A0A2T5LRU8"/>
<evidence type="ECO:0000313" key="1">
    <source>
        <dbReference type="EMBL" id="PTU19009.1"/>
    </source>
</evidence>
<sequence length="116" mass="12217">MTVVASAITTTFIPPANEVSVVGYYPSGNNEVGTIVCGSEYEFLVSSTYGICCMTASRGNCGFRQTCSASMMVYENGERVTCANDNPCVSTTIYQMSPSGGWSATMACKVNASNRG</sequence>
<dbReference type="OrthoDB" id="4503458at2759"/>
<reference evidence="1 2" key="1">
    <citation type="journal article" date="2018" name="Proc. Natl. Acad. Sci. U.S.A.">
        <title>Linking secondary metabolites to gene clusters through genome sequencing of six diverse Aspergillus species.</title>
        <authorList>
            <person name="Kaerboelling I."/>
            <person name="Vesth T.C."/>
            <person name="Frisvad J.C."/>
            <person name="Nybo J.L."/>
            <person name="Theobald S."/>
            <person name="Kuo A."/>
            <person name="Bowyer P."/>
            <person name="Matsuda Y."/>
            <person name="Mondo S."/>
            <person name="Lyhne E.K."/>
            <person name="Kogle M.E."/>
            <person name="Clum A."/>
            <person name="Lipzen A."/>
            <person name="Salamov A."/>
            <person name="Ngan C.Y."/>
            <person name="Daum C."/>
            <person name="Chiniquy J."/>
            <person name="Barry K."/>
            <person name="LaButti K."/>
            <person name="Haridas S."/>
            <person name="Simmons B.A."/>
            <person name="Magnuson J.K."/>
            <person name="Mortensen U.H."/>
            <person name="Larsen T.O."/>
            <person name="Grigoriev I.V."/>
            <person name="Baker S.E."/>
            <person name="Andersen M.R."/>
        </authorList>
    </citation>
    <scope>NUCLEOTIDE SEQUENCE [LARGE SCALE GENOMIC DNA]</scope>
    <source>
        <strain evidence="1 2">IBT 24754</strain>
    </source>
</reference>
<name>A0A2T5LRU8_9EURO</name>
<dbReference type="RefSeq" id="XP_040750401.1">
    <property type="nucleotide sequence ID" value="XM_040892889.1"/>
</dbReference>
<comment type="caution">
    <text evidence="1">The sequence shown here is derived from an EMBL/GenBank/DDBJ whole genome shotgun (WGS) entry which is preliminary data.</text>
</comment>
<organism evidence="1 2">
    <name type="scientific">Aspergillus ochraceoroseus IBT 24754</name>
    <dbReference type="NCBI Taxonomy" id="1392256"/>
    <lineage>
        <taxon>Eukaryota</taxon>
        <taxon>Fungi</taxon>
        <taxon>Dikarya</taxon>
        <taxon>Ascomycota</taxon>
        <taxon>Pezizomycotina</taxon>
        <taxon>Eurotiomycetes</taxon>
        <taxon>Eurotiomycetidae</taxon>
        <taxon>Eurotiales</taxon>
        <taxon>Aspergillaceae</taxon>
        <taxon>Aspergillus</taxon>
        <taxon>Aspergillus subgen. Nidulantes</taxon>
    </lineage>
</organism>
<proteinExistence type="predicted"/>
<dbReference type="Proteomes" id="UP000244073">
    <property type="component" value="Unassembled WGS sequence"/>
</dbReference>
<protein>
    <submittedName>
        <fullName evidence="1">Uncharacterized protein</fullName>
    </submittedName>
</protein>
<dbReference type="GeneID" id="63809771"/>
<dbReference type="EMBL" id="MSFN02000007">
    <property type="protein sequence ID" value="PTU19009.1"/>
    <property type="molecule type" value="Genomic_DNA"/>
</dbReference>
<accession>A0A2T5LRU8</accession>
<evidence type="ECO:0000313" key="2">
    <source>
        <dbReference type="Proteomes" id="UP000244073"/>
    </source>
</evidence>
<dbReference type="VEuPathDB" id="FungiDB:P175DRAFT_0342248"/>